<dbReference type="PROSITE" id="PS50158">
    <property type="entry name" value="ZF_CCHC"/>
    <property type="match status" value="1"/>
</dbReference>
<keyword evidence="1" id="KW-0479">Metal-binding</keyword>
<comment type="caution">
    <text evidence="4">The sequence shown here is derived from an EMBL/GenBank/DDBJ whole genome shotgun (WGS) entry which is preliminary data.</text>
</comment>
<sequence length="146" mass="16275">MVPSPAVNAHLGYEGHDGFVRGQSAVSQTWDGRAMYPPAGNFSMSRERPICFQCGVRGHVARFCPQRRRMSAPSTERPRTFYRRNNHPGDQSQTGLRPLIAGRPYRLNYRSDSPASVRSLTPPPGTDTLARPALFVLLFFSSCLSH</sequence>
<dbReference type="SMART" id="SM00343">
    <property type="entry name" value="ZnF_C2HC"/>
    <property type="match status" value="1"/>
</dbReference>
<feature type="region of interest" description="Disordered" evidence="2">
    <location>
        <begin position="69"/>
        <end position="97"/>
    </location>
</feature>
<feature type="domain" description="CCHC-type" evidence="3">
    <location>
        <begin position="51"/>
        <end position="66"/>
    </location>
</feature>
<evidence type="ECO:0000313" key="4">
    <source>
        <dbReference type="EMBL" id="KAH7935397.1"/>
    </source>
</evidence>
<dbReference type="InterPro" id="IPR036875">
    <property type="entry name" value="Znf_CCHC_sf"/>
</dbReference>
<dbReference type="Gene3D" id="4.10.60.10">
    <property type="entry name" value="Zinc finger, CCHC-type"/>
    <property type="match status" value="1"/>
</dbReference>
<evidence type="ECO:0000256" key="1">
    <source>
        <dbReference type="PROSITE-ProRule" id="PRU00047"/>
    </source>
</evidence>
<evidence type="ECO:0000313" key="5">
    <source>
        <dbReference type="Proteomes" id="UP000821837"/>
    </source>
</evidence>
<dbReference type="InterPro" id="IPR001878">
    <property type="entry name" value="Znf_CCHC"/>
</dbReference>
<evidence type="ECO:0000259" key="3">
    <source>
        <dbReference type="PROSITE" id="PS50158"/>
    </source>
</evidence>
<keyword evidence="1" id="KW-0862">Zinc</keyword>
<proteinExistence type="predicted"/>
<dbReference type="SUPFAM" id="SSF57756">
    <property type="entry name" value="Retrovirus zinc finger-like domains"/>
    <property type="match status" value="1"/>
</dbReference>
<keyword evidence="5" id="KW-1185">Reference proteome</keyword>
<dbReference type="GO" id="GO:0003676">
    <property type="term" value="F:nucleic acid binding"/>
    <property type="evidence" value="ECO:0007669"/>
    <property type="project" value="InterPro"/>
</dbReference>
<organism evidence="4 5">
    <name type="scientific">Rhipicephalus sanguineus</name>
    <name type="common">Brown dog tick</name>
    <name type="synonym">Ixodes sanguineus</name>
    <dbReference type="NCBI Taxonomy" id="34632"/>
    <lineage>
        <taxon>Eukaryota</taxon>
        <taxon>Metazoa</taxon>
        <taxon>Ecdysozoa</taxon>
        <taxon>Arthropoda</taxon>
        <taxon>Chelicerata</taxon>
        <taxon>Arachnida</taxon>
        <taxon>Acari</taxon>
        <taxon>Parasitiformes</taxon>
        <taxon>Ixodida</taxon>
        <taxon>Ixodoidea</taxon>
        <taxon>Ixodidae</taxon>
        <taxon>Rhipicephalinae</taxon>
        <taxon>Rhipicephalus</taxon>
        <taxon>Rhipicephalus</taxon>
    </lineage>
</organism>
<gene>
    <name evidence="4" type="ORF">HPB52_006896</name>
</gene>
<dbReference type="Proteomes" id="UP000821837">
    <property type="component" value="Unassembled WGS sequence"/>
</dbReference>
<reference evidence="4" key="2">
    <citation type="submission" date="2021-09" db="EMBL/GenBank/DDBJ databases">
        <authorList>
            <person name="Jia N."/>
            <person name="Wang J."/>
            <person name="Shi W."/>
            <person name="Du L."/>
            <person name="Sun Y."/>
            <person name="Zhan W."/>
            <person name="Jiang J."/>
            <person name="Wang Q."/>
            <person name="Zhang B."/>
            <person name="Ji P."/>
            <person name="Sakyi L.B."/>
            <person name="Cui X."/>
            <person name="Yuan T."/>
            <person name="Jiang B."/>
            <person name="Yang W."/>
            <person name="Lam T.T.-Y."/>
            <person name="Chang Q."/>
            <person name="Ding S."/>
            <person name="Wang X."/>
            <person name="Zhu J."/>
            <person name="Ruan X."/>
            <person name="Zhao L."/>
            <person name="Wei J."/>
            <person name="Que T."/>
            <person name="Du C."/>
            <person name="Cheng J."/>
            <person name="Dai P."/>
            <person name="Han X."/>
            <person name="Huang E."/>
            <person name="Gao Y."/>
            <person name="Liu J."/>
            <person name="Shao H."/>
            <person name="Ye R."/>
            <person name="Li L."/>
            <person name="Wei W."/>
            <person name="Wang X."/>
            <person name="Wang C."/>
            <person name="Huo Q."/>
            <person name="Li W."/>
            <person name="Guo W."/>
            <person name="Chen H."/>
            <person name="Chen S."/>
            <person name="Zhou L."/>
            <person name="Zhou L."/>
            <person name="Ni X."/>
            <person name="Tian J."/>
            <person name="Zhou Y."/>
            <person name="Sheng Y."/>
            <person name="Liu T."/>
            <person name="Pan Y."/>
            <person name="Xia L."/>
            <person name="Li J."/>
            <person name="Zhao F."/>
            <person name="Cao W."/>
        </authorList>
    </citation>
    <scope>NUCLEOTIDE SEQUENCE</scope>
    <source>
        <strain evidence="4">Rsan-2018</strain>
        <tissue evidence="4">Larvae</tissue>
    </source>
</reference>
<accession>A0A9D4PBV5</accession>
<name>A0A9D4PBV5_RHISA</name>
<reference evidence="4" key="1">
    <citation type="journal article" date="2020" name="Cell">
        <title>Large-Scale Comparative Analyses of Tick Genomes Elucidate Their Genetic Diversity and Vector Capacities.</title>
        <authorList>
            <consortium name="Tick Genome and Microbiome Consortium (TIGMIC)"/>
            <person name="Jia N."/>
            <person name="Wang J."/>
            <person name="Shi W."/>
            <person name="Du L."/>
            <person name="Sun Y."/>
            <person name="Zhan W."/>
            <person name="Jiang J.F."/>
            <person name="Wang Q."/>
            <person name="Zhang B."/>
            <person name="Ji P."/>
            <person name="Bell-Sakyi L."/>
            <person name="Cui X.M."/>
            <person name="Yuan T.T."/>
            <person name="Jiang B.G."/>
            <person name="Yang W.F."/>
            <person name="Lam T.T."/>
            <person name="Chang Q.C."/>
            <person name="Ding S.J."/>
            <person name="Wang X.J."/>
            <person name="Zhu J.G."/>
            <person name="Ruan X.D."/>
            <person name="Zhao L."/>
            <person name="Wei J.T."/>
            <person name="Ye R.Z."/>
            <person name="Que T.C."/>
            <person name="Du C.H."/>
            <person name="Zhou Y.H."/>
            <person name="Cheng J.X."/>
            <person name="Dai P.F."/>
            <person name="Guo W.B."/>
            <person name="Han X.H."/>
            <person name="Huang E.J."/>
            <person name="Li L.F."/>
            <person name="Wei W."/>
            <person name="Gao Y.C."/>
            <person name="Liu J.Z."/>
            <person name="Shao H.Z."/>
            <person name="Wang X."/>
            <person name="Wang C.C."/>
            <person name="Yang T.C."/>
            <person name="Huo Q.B."/>
            <person name="Li W."/>
            <person name="Chen H.Y."/>
            <person name="Chen S.E."/>
            <person name="Zhou L.G."/>
            <person name="Ni X.B."/>
            <person name="Tian J.H."/>
            <person name="Sheng Y."/>
            <person name="Liu T."/>
            <person name="Pan Y.S."/>
            <person name="Xia L.Y."/>
            <person name="Li J."/>
            <person name="Zhao F."/>
            <person name="Cao W.C."/>
        </authorList>
    </citation>
    <scope>NUCLEOTIDE SEQUENCE</scope>
    <source>
        <strain evidence="4">Rsan-2018</strain>
    </source>
</reference>
<protein>
    <recommendedName>
        <fullName evidence="3">CCHC-type domain-containing protein</fullName>
    </recommendedName>
</protein>
<dbReference type="AlphaFoldDB" id="A0A9D4PBV5"/>
<evidence type="ECO:0000256" key="2">
    <source>
        <dbReference type="SAM" id="MobiDB-lite"/>
    </source>
</evidence>
<dbReference type="GO" id="GO:0008270">
    <property type="term" value="F:zinc ion binding"/>
    <property type="evidence" value="ECO:0007669"/>
    <property type="project" value="UniProtKB-KW"/>
</dbReference>
<dbReference type="EMBL" id="JABSTV010001255">
    <property type="protein sequence ID" value="KAH7935397.1"/>
    <property type="molecule type" value="Genomic_DNA"/>
</dbReference>
<keyword evidence="1" id="KW-0863">Zinc-finger</keyword>